<evidence type="ECO:0000256" key="4">
    <source>
        <dbReference type="ARBA" id="ARBA00022989"/>
    </source>
</evidence>
<dbReference type="KEGG" id="fsa:C5Q98_01830"/>
<keyword evidence="3 6" id="KW-0812">Transmembrane</keyword>
<feature type="transmembrane region" description="Helical" evidence="6">
    <location>
        <begin position="248"/>
        <end position="266"/>
    </location>
</feature>
<gene>
    <name evidence="7" type="ORF">C5Q98_01830</name>
</gene>
<keyword evidence="8" id="KW-1185">Reference proteome</keyword>
<evidence type="ECO:0000313" key="8">
    <source>
        <dbReference type="Proteomes" id="UP000237947"/>
    </source>
</evidence>
<dbReference type="AlphaFoldDB" id="A0A2S0KLZ9"/>
<feature type="transmembrane region" description="Helical" evidence="6">
    <location>
        <begin position="114"/>
        <end position="132"/>
    </location>
</feature>
<feature type="transmembrane region" description="Helical" evidence="6">
    <location>
        <begin position="90"/>
        <end position="108"/>
    </location>
</feature>
<keyword evidence="5 6" id="KW-0472">Membrane</keyword>
<evidence type="ECO:0000256" key="5">
    <source>
        <dbReference type="ARBA" id="ARBA00023136"/>
    </source>
</evidence>
<dbReference type="InterPro" id="IPR002794">
    <property type="entry name" value="DUF92_TMEM19"/>
</dbReference>
<evidence type="ECO:0000256" key="6">
    <source>
        <dbReference type="SAM" id="Phobius"/>
    </source>
</evidence>
<feature type="transmembrane region" description="Helical" evidence="6">
    <location>
        <begin position="6"/>
        <end position="24"/>
    </location>
</feature>
<evidence type="ECO:0000313" key="7">
    <source>
        <dbReference type="EMBL" id="AVM42046.1"/>
    </source>
</evidence>
<protein>
    <recommendedName>
        <fullName evidence="9">DUF92 domain-containing protein</fullName>
    </recommendedName>
</protein>
<organism evidence="7 8">
    <name type="scientific">Fastidiosipila sanguinis</name>
    <dbReference type="NCBI Taxonomy" id="236753"/>
    <lineage>
        <taxon>Bacteria</taxon>
        <taxon>Bacillati</taxon>
        <taxon>Bacillota</taxon>
        <taxon>Clostridia</taxon>
        <taxon>Eubacteriales</taxon>
        <taxon>Oscillospiraceae</taxon>
        <taxon>Fastidiosipila</taxon>
    </lineage>
</organism>
<dbReference type="PANTHER" id="PTHR13353">
    <property type="entry name" value="TRANSMEMBRANE PROTEIN 19"/>
    <property type="match status" value="1"/>
</dbReference>
<feature type="transmembrane region" description="Helical" evidence="6">
    <location>
        <begin position="153"/>
        <end position="170"/>
    </location>
</feature>
<dbReference type="RefSeq" id="WP_106012032.1">
    <property type="nucleotide sequence ID" value="NZ_CP027226.1"/>
</dbReference>
<dbReference type="GO" id="GO:0016020">
    <property type="term" value="C:membrane"/>
    <property type="evidence" value="ECO:0007669"/>
    <property type="project" value="UniProtKB-SubCell"/>
</dbReference>
<keyword evidence="4 6" id="KW-1133">Transmembrane helix</keyword>
<dbReference type="EMBL" id="CP027226">
    <property type="protein sequence ID" value="AVM42046.1"/>
    <property type="molecule type" value="Genomic_DNA"/>
</dbReference>
<sequence length="479" mass="52581">MNDTSLAIISFVYVFAVIGVSAIVKKINNNEEISRKIIHIFVGNWILISPFFENIFVAAGIPFSFIIINFLSVQYNLIPSMEREGDEKSYGTVYYAISLFILTIIAHYTGMWTISIVGVLIMAYGDGLAAIIGEKYGRNYLKIEKSKTVQGSLVVLIAAVLITFIVATINNPTFSLKIIFINLLISALNGIFAMYIEISGKNGFDNISLPIGSGIFAGLLIHHFSWVQVAVIVFSALILYLAYQKESISLNGAIAAILVAQSLFVFSGINVYISLILFFILGTIVSKINNYNKKDYKTKMMKFHARDWKQVFANSLPAVILAWISYFDPDPKYTLLSIAVFAAANADTFSSELGKLSEFRVFNILNGKTLPKGLSGGVSIPGLFAGFLGSALISLLAISQFGFKGFLISFTLGCLGTIIDSILGLLFQKKYLGTDGELQDFPMIEEDKPVKGLSFVDNNLINLITITIVPILGLLFINI</sequence>
<accession>A0A2S0KLZ9</accession>
<feature type="transmembrane region" description="Helical" evidence="6">
    <location>
        <begin position="272"/>
        <end position="290"/>
    </location>
</feature>
<feature type="transmembrane region" description="Helical" evidence="6">
    <location>
        <begin position="311"/>
        <end position="327"/>
    </location>
</feature>
<dbReference type="Proteomes" id="UP000237947">
    <property type="component" value="Chromosome"/>
</dbReference>
<dbReference type="OrthoDB" id="8149352at2"/>
<feature type="transmembrane region" description="Helical" evidence="6">
    <location>
        <begin position="378"/>
        <end position="398"/>
    </location>
</feature>
<feature type="transmembrane region" description="Helical" evidence="6">
    <location>
        <begin position="176"/>
        <end position="196"/>
    </location>
</feature>
<name>A0A2S0KLZ9_9FIRM</name>
<reference evidence="8" key="1">
    <citation type="submission" date="2018-02" db="EMBL/GenBank/DDBJ databases">
        <authorList>
            <person name="Holder M.E."/>
            <person name="Ajami N.J."/>
            <person name="Petrosino J.F."/>
        </authorList>
    </citation>
    <scope>NUCLEOTIDE SEQUENCE [LARGE SCALE GENOMIC DNA]</scope>
    <source>
        <strain evidence="8">CCUG 47711</strain>
    </source>
</reference>
<comment type="similarity">
    <text evidence="2">Belongs to the TMEM19 family.</text>
</comment>
<feature type="transmembrane region" description="Helical" evidence="6">
    <location>
        <begin position="460"/>
        <end position="477"/>
    </location>
</feature>
<dbReference type="PANTHER" id="PTHR13353:SF5">
    <property type="entry name" value="TRANSMEMBRANE PROTEIN 19"/>
    <property type="match status" value="1"/>
</dbReference>
<feature type="transmembrane region" description="Helical" evidence="6">
    <location>
        <begin position="405"/>
        <end position="427"/>
    </location>
</feature>
<evidence type="ECO:0000256" key="1">
    <source>
        <dbReference type="ARBA" id="ARBA00004141"/>
    </source>
</evidence>
<evidence type="ECO:0008006" key="9">
    <source>
        <dbReference type="Google" id="ProtNLM"/>
    </source>
</evidence>
<comment type="subcellular location">
    <subcellularLocation>
        <location evidence="1">Membrane</location>
        <topology evidence="1">Multi-pass membrane protein</topology>
    </subcellularLocation>
</comment>
<dbReference type="Pfam" id="PF01940">
    <property type="entry name" value="DUF92"/>
    <property type="match status" value="1"/>
</dbReference>
<evidence type="ECO:0000256" key="3">
    <source>
        <dbReference type="ARBA" id="ARBA00022692"/>
    </source>
</evidence>
<evidence type="ECO:0000256" key="2">
    <source>
        <dbReference type="ARBA" id="ARBA00009012"/>
    </source>
</evidence>
<proteinExistence type="inferred from homology"/>
<feature type="transmembrane region" description="Helical" evidence="6">
    <location>
        <begin position="226"/>
        <end position="243"/>
    </location>
</feature>